<feature type="region of interest" description="Disordered" evidence="1">
    <location>
        <begin position="1"/>
        <end position="25"/>
    </location>
</feature>
<dbReference type="OrthoDB" id="8326226at2"/>
<dbReference type="GO" id="GO:0006109">
    <property type="term" value="P:regulation of carbohydrate metabolic process"/>
    <property type="evidence" value="ECO:0007669"/>
    <property type="project" value="InterPro"/>
</dbReference>
<keyword evidence="4" id="KW-1185">Reference proteome</keyword>
<keyword evidence="3" id="KW-0808">Transferase</keyword>
<evidence type="ECO:0000259" key="2">
    <source>
        <dbReference type="Pfam" id="PF07475"/>
    </source>
</evidence>
<dbReference type="InterPro" id="IPR011104">
    <property type="entry name" value="Hpr_kin/Pase_C"/>
</dbReference>
<evidence type="ECO:0000313" key="3">
    <source>
        <dbReference type="EMBL" id="RYC31647.1"/>
    </source>
</evidence>
<feature type="compositionally biased region" description="Basic residues" evidence="1">
    <location>
        <begin position="1"/>
        <end position="15"/>
    </location>
</feature>
<name>A0A4Q2U967_9HYPH</name>
<dbReference type="EMBL" id="QYBB01000012">
    <property type="protein sequence ID" value="RYC31647.1"/>
    <property type="molecule type" value="Genomic_DNA"/>
</dbReference>
<reference evidence="3 4" key="2">
    <citation type="submission" date="2019-02" db="EMBL/GenBank/DDBJ databases">
        <title>'Lichenibacterium ramalinii' gen. nov. sp. nov., 'Lichenibacterium minor' gen. nov. sp. nov.</title>
        <authorList>
            <person name="Pankratov T."/>
        </authorList>
    </citation>
    <scope>NUCLEOTIDE SEQUENCE [LARGE SCALE GENOMIC DNA]</scope>
    <source>
        <strain evidence="3 4">RmlP026</strain>
    </source>
</reference>
<gene>
    <name evidence="3" type="ORF">D3273_12265</name>
</gene>
<protein>
    <submittedName>
        <fullName evidence="3">Serine/threonine protein kinase</fullName>
    </submittedName>
</protein>
<dbReference type="GO" id="GO:0004674">
    <property type="term" value="F:protein serine/threonine kinase activity"/>
    <property type="evidence" value="ECO:0007669"/>
    <property type="project" value="UniProtKB-KW"/>
</dbReference>
<evidence type="ECO:0000256" key="1">
    <source>
        <dbReference type="SAM" id="MobiDB-lite"/>
    </source>
</evidence>
<dbReference type="InterPro" id="IPR027417">
    <property type="entry name" value="P-loop_NTPase"/>
</dbReference>
<proteinExistence type="predicted"/>
<dbReference type="AlphaFoldDB" id="A0A4Q2U967"/>
<comment type="caution">
    <text evidence="3">The sequence shown here is derived from an EMBL/GenBank/DDBJ whole genome shotgun (WGS) entry which is preliminary data.</text>
</comment>
<dbReference type="Pfam" id="PF07475">
    <property type="entry name" value="Hpr_kinase_C"/>
    <property type="match status" value="1"/>
</dbReference>
<keyword evidence="3" id="KW-0723">Serine/threonine-protein kinase</keyword>
<dbReference type="SUPFAM" id="SSF53795">
    <property type="entry name" value="PEP carboxykinase-like"/>
    <property type="match status" value="1"/>
</dbReference>
<feature type="compositionally biased region" description="Low complexity" evidence="1">
    <location>
        <begin position="16"/>
        <end position="25"/>
    </location>
</feature>
<evidence type="ECO:0000313" key="4">
    <source>
        <dbReference type="Proteomes" id="UP000290759"/>
    </source>
</evidence>
<dbReference type="GO" id="GO:0005524">
    <property type="term" value="F:ATP binding"/>
    <property type="evidence" value="ECO:0007669"/>
    <property type="project" value="InterPro"/>
</dbReference>
<accession>A0A4Q2U967</accession>
<reference evidence="3 4" key="1">
    <citation type="submission" date="2018-12" db="EMBL/GenBank/DDBJ databases">
        <authorList>
            <person name="Grouzdev D.S."/>
            <person name="Krutkina M.S."/>
        </authorList>
    </citation>
    <scope>NUCLEOTIDE SEQUENCE [LARGE SCALE GENOMIC DNA]</scope>
    <source>
        <strain evidence="3 4">RmlP026</strain>
    </source>
</reference>
<organism evidence="3 4">
    <name type="scientific">Lichenibacterium minor</name>
    <dbReference type="NCBI Taxonomy" id="2316528"/>
    <lineage>
        <taxon>Bacteria</taxon>
        <taxon>Pseudomonadati</taxon>
        <taxon>Pseudomonadota</taxon>
        <taxon>Alphaproteobacteria</taxon>
        <taxon>Hyphomicrobiales</taxon>
        <taxon>Lichenihabitantaceae</taxon>
        <taxon>Lichenibacterium</taxon>
    </lineage>
</organism>
<dbReference type="GO" id="GO:0000155">
    <property type="term" value="F:phosphorelay sensor kinase activity"/>
    <property type="evidence" value="ECO:0007669"/>
    <property type="project" value="InterPro"/>
</dbReference>
<feature type="domain" description="HPr kinase/phosphorylase C-terminal" evidence="2">
    <location>
        <begin position="49"/>
        <end position="124"/>
    </location>
</feature>
<sequence length="195" mass="19845">MGRQPHRAGAGRRRPAAGARRPLHGVAAGRGRAGVSILAEGDGPPLHLHASAAVLGERGVLIRGASGAGKTSLALALVEHARTRGAFARIVADDRTLVTRHGDRLVARPHPAVAGRVERRGIGIGIVPVDHEPACVVALVVDLVAGRPERMPEPGALQCEVGGIVLPRIAVAAGSPTLDIVALVATASTMSGMPP</sequence>
<dbReference type="Proteomes" id="UP000290759">
    <property type="component" value="Unassembled WGS sequence"/>
</dbReference>
<dbReference type="Gene3D" id="3.40.50.300">
    <property type="entry name" value="P-loop containing nucleotide triphosphate hydrolases"/>
    <property type="match status" value="1"/>
</dbReference>
<keyword evidence="3" id="KW-0418">Kinase</keyword>